<dbReference type="Proteomes" id="UP000062768">
    <property type="component" value="Chromosome I"/>
</dbReference>
<feature type="domain" description="Peptidase M50" evidence="9">
    <location>
        <begin position="121"/>
        <end position="294"/>
    </location>
</feature>
<keyword evidence="3 8" id="KW-0812">Transmembrane</keyword>
<comment type="subcellular location">
    <subcellularLocation>
        <location evidence="1">Membrane</location>
        <topology evidence="1">Multi-pass membrane protein</topology>
    </subcellularLocation>
</comment>
<evidence type="ECO:0000256" key="1">
    <source>
        <dbReference type="ARBA" id="ARBA00004141"/>
    </source>
</evidence>
<evidence type="ECO:0000256" key="2">
    <source>
        <dbReference type="ARBA" id="ARBA00022670"/>
    </source>
</evidence>
<keyword evidence="7 8" id="KW-0472">Membrane</keyword>
<gene>
    <name evidence="10" type="ORF">MB9_1815</name>
</gene>
<evidence type="ECO:0000259" key="9">
    <source>
        <dbReference type="Pfam" id="PF02163"/>
    </source>
</evidence>
<evidence type="ECO:0000256" key="7">
    <source>
        <dbReference type="ARBA" id="ARBA00023136"/>
    </source>
</evidence>
<dbReference type="GO" id="GO:0016020">
    <property type="term" value="C:membrane"/>
    <property type="evidence" value="ECO:0007669"/>
    <property type="project" value="UniProtKB-SubCell"/>
</dbReference>
<feature type="transmembrane region" description="Helical" evidence="8">
    <location>
        <begin position="117"/>
        <end position="140"/>
    </location>
</feature>
<accession>A0A0S4FQV4</accession>
<keyword evidence="11" id="KW-1185">Reference proteome</keyword>
<name>A0A0S4FQV4_METFO</name>
<keyword evidence="4" id="KW-0378">Hydrolase</keyword>
<feature type="transmembrane region" description="Helical" evidence="8">
    <location>
        <begin position="330"/>
        <end position="348"/>
    </location>
</feature>
<evidence type="ECO:0000256" key="4">
    <source>
        <dbReference type="ARBA" id="ARBA00022801"/>
    </source>
</evidence>
<dbReference type="CDD" id="cd06160">
    <property type="entry name" value="S2P-M50_like_2"/>
    <property type="match status" value="1"/>
</dbReference>
<feature type="transmembrane region" description="Helical" evidence="8">
    <location>
        <begin position="152"/>
        <end position="170"/>
    </location>
</feature>
<keyword evidence="5" id="KW-0809">Transit peptide</keyword>
<dbReference type="RefSeq" id="WP_231862994.1">
    <property type="nucleotide sequence ID" value="NZ_LN734822.1"/>
</dbReference>
<reference evidence="10" key="1">
    <citation type="submission" date="2014-09" db="EMBL/GenBank/DDBJ databases">
        <authorList>
            <person name="Wibberg D."/>
        </authorList>
    </citation>
    <scope>NUCLEOTIDE SEQUENCE [LARGE SCALE GENOMIC DNA]</scope>
    <source>
        <strain evidence="10">Mb9</strain>
    </source>
</reference>
<dbReference type="GO" id="GO:0008233">
    <property type="term" value="F:peptidase activity"/>
    <property type="evidence" value="ECO:0007669"/>
    <property type="project" value="UniProtKB-KW"/>
</dbReference>
<feature type="transmembrane region" description="Helical" evidence="8">
    <location>
        <begin position="214"/>
        <end position="234"/>
    </location>
</feature>
<evidence type="ECO:0000256" key="8">
    <source>
        <dbReference type="SAM" id="Phobius"/>
    </source>
</evidence>
<dbReference type="GeneID" id="26740051"/>
<evidence type="ECO:0000256" key="5">
    <source>
        <dbReference type="ARBA" id="ARBA00022946"/>
    </source>
</evidence>
<sequence length="350" mass="38133">MVFNNPGSVYVDDFHLIEQSISHYFPIIGFSDGDGGKEGSYFLVGDYNPHSFQELVKELDELGFVPFISPEGTYYKINLAKKQEKGKSKIHINVILLLATIGTTLFAGYYLGEGDMWQAVAFAVALLGIIGAHELAHFFAARKHGVDATLPYFIPAPTIIGTFGALINIKSPIPNRRALFDLGYSGPLAGFIVAIPVLLIGLKLSTVATNPEVSMVFVPPLIMQLFTYLVAPAANEGQVLLLHPVAFAGWVGILVTMLNLMPVAFLDGGHISRSFFSQKIHSFVSIVGIMITVVLGWYLMAALMVVIYFINKGHPGALDNVAPMDRNRKIIAVVIAAVFILCLSPYPFTQ</sequence>
<protein>
    <submittedName>
        <fullName evidence="10">Peptidase M50</fullName>
    </submittedName>
</protein>
<dbReference type="PATRIC" id="fig|2162.10.peg.1888"/>
<feature type="transmembrane region" description="Helical" evidence="8">
    <location>
        <begin position="240"/>
        <end position="261"/>
    </location>
</feature>
<feature type="transmembrane region" description="Helical" evidence="8">
    <location>
        <begin position="282"/>
        <end position="310"/>
    </location>
</feature>
<dbReference type="InterPro" id="IPR008915">
    <property type="entry name" value="Peptidase_M50"/>
</dbReference>
<dbReference type="PANTHER" id="PTHR31412:SF0">
    <property type="entry name" value="ZINC METALLOPROTEASE EGY1, CHLOROPLASTIC-RELATED"/>
    <property type="match status" value="1"/>
</dbReference>
<dbReference type="AlphaFoldDB" id="A0A0S4FQV4"/>
<keyword evidence="2" id="KW-0645">Protease</keyword>
<evidence type="ECO:0000313" key="11">
    <source>
        <dbReference type="Proteomes" id="UP000062768"/>
    </source>
</evidence>
<dbReference type="EMBL" id="LN734822">
    <property type="protein sequence ID" value="CEL25445.1"/>
    <property type="molecule type" value="Genomic_DNA"/>
</dbReference>
<evidence type="ECO:0000256" key="3">
    <source>
        <dbReference type="ARBA" id="ARBA00022692"/>
    </source>
</evidence>
<evidence type="ECO:0000313" key="10">
    <source>
        <dbReference type="EMBL" id="CEL25445.1"/>
    </source>
</evidence>
<feature type="transmembrane region" description="Helical" evidence="8">
    <location>
        <begin position="90"/>
        <end position="111"/>
    </location>
</feature>
<dbReference type="PANTHER" id="PTHR31412">
    <property type="entry name" value="ZINC METALLOPROTEASE EGY1"/>
    <property type="match status" value="1"/>
</dbReference>
<keyword evidence="6 8" id="KW-1133">Transmembrane helix</keyword>
<feature type="transmembrane region" description="Helical" evidence="8">
    <location>
        <begin position="182"/>
        <end position="202"/>
    </location>
</feature>
<dbReference type="InterPro" id="IPR044838">
    <property type="entry name" value="EGY1-like"/>
</dbReference>
<evidence type="ECO:0000256" key="6">
    <source>
        <dbReference type="ARBA" id="ARBA00022989"/>
    </source>
</evidence>
<dbReference type="Pfam" id="PF02163">
    <property type="entry name" value="Peptidase_M50"/>
    <property type="match status" value="1"/>
</dbReference>
<dbReference type="GO" id="GO:0006508">
    <property type="term" value="P:proteolysis"/>
    <property type="evidence" value="ECO:0007669"/>
    <property type="project" value="UniProtKB-KW"/>
</dbReference>
<proteinExistence type="predicted"/>
<organism evidence="10 11">
    <name type="scientific">Methanobacterium formicicum</name>
    <dbReference type="NCBI Taxonomy" id="2162"/>
    <lineage>
        <taxon>Archaea</taxon>
        <taxon>Methanobacteriati</taxon>
        <taxon>Methanobacteriota</taxon>
        <taxon>Methanomada group</taxon>
        <taxon>Methanobacteria</taxon>
        <taxon>Methanobacteriales</taxon>
        <taxon>Methanobacteriaceae</taxon>
        <taxon>Methanobacterium</taxon>
    </lineage>
</organism>